<feature type="compositionally biased region" description="Polar residues" evidence="1">
    <location>
        <begin position="260"/>
        <end position="270"/>
    </location>
</feature>
<dbReference type="PANTHER" id="PTHR34798:SF1">
    <property type="entry name" value="TIC-LIKE PROTEIN"/>
    <property type="match status" value="1"/>
</dbReference>
<dbReference type="GO" id="GO:0042752">
    <property type="term" value="P:regulation of circadian rhythm"/>
    <property type="evidence" value="ECO:0007669"/>
    <property type="project" value="InterPro"/>
</dbReference>
<sequence>MDRNREGRRPSNTAASNGLLRRRQQRTARDSPEEDGQIESQETARLRERGGGKRERDRELSSRNKRSRRGGGGGGGGGGGDRSVQGSNKEEGEETTEESIGYEDEYEIEDGGVSRLRPPPRAVKQVAGFRVPADEMIGVSVPRKARSASVKRSHESWVSGNGGFGSEDKRASTSPAASRSFEAASPSSSNVSVRKKTKPSGPKTRLPKVSKCSPSTVQEDIEIEIAEVLYGLKKHSHGPKKEEKAENDLQKLGPMDANDSKSSPNSNFAQKSILNQNNASASNSLLGLAWKKQIMDADSVVVQNGLTASEVTDEMKGDAKMEDSATKSGKTSFYTESSEVSHDIGASKLASGLESQEEAIKQQDSKPSIEESGVLTKEKSVSPEEKSPVCNKVDVDFHDSLLEKSTSNVSKVESQREERLKIDLMAPPPMASSPEQDRFVDLSLDRKPAVQGVAMKMENVVKNEGLANSLVKKEGVIVEENTRKVGEKRGLKLDFEKQNRNVQQKLLPKASISKVETAAQSGSVPSSIALPVWLSNLQSLGYMPSPQTVVPMDGTAESCKALQVSYARSFFRGPNLVMYMYTLDFHFEFTVEFAIELLENVQPPQFIPQPRPKRCATHNYIACNIRLHQQFTKTNHFWPATAGSAALCGAKPKDLNAMPPAENMIIGSTLQGSFPFVNLNPAQDKVQAVANIPVFTRKDRSSESTTLIETAQKQQLVLPQPPQPAPAGNLMHGPAFIFSLNQHQASTATMTSQAGPSKSASSINNASLPGNGITGPTTNSPALPAMAAAVSFSYPNLAANETPYLTILPNNGYPFPISTPVGNKPTFRGGTPAQAFPFFNGSFYSSPMLHPSQLQQQQTQPVVQPGHQNASNSSGSSSSHKQPQSRQPRGAHVGTNNFLTSAMMQSQQPPKHVHSHHSRKPDTEMSGESIPIIADTRASHSKKSVHGPNFMVPVQPNFGLMASTTIGGSGNHVEKQQQQHQLSQEKNLNGGAELIPSQAFGISFASFNGSKTASNLNFSAMTQNPPILQSFPDMTRQGYQVISAAQATQKKNHQPSEGKTAGSSINLDDGKKATLGKSTMGNGQTLVFDNSARTLNFVSTGNWPSQSITTTTSIPMAANSSSTSHQQQLVQLQKQHILHQQLQPPVGAADSKASISNSLPLPSIGAKFPNNAPVFSQTQALGNSSPQNPQWKNSSRIPSSQAPLTSLSASNTPVHKNASQQQGRVPQGHSQISFGSSSKPALPPQGQQISSSSQSPSSGGNLRTASKNAKANSSTPGIQSQQSDNSSSGNAQKSSPVCGRNVPSIVSACPSHLSELKY</sequence>
<feature type="compositionally biased region" description="Polar residues" evidence="1">
    <location>
        <begin position="1046"/>
        <end position="1066"/>
    </location>
</feature>
<feature type="compositionally biased region" description="Low complexity" evidence="1">
    <location>
        <begin position="847"/>
        <end position="888"/>
    </location>
</feature>
<feature type="region of interest" description="Disordered" evidence="1">
    <location>
        <begin position="313"/>
        <end position="387"/>
    </location>
</feature>
<gene>
    <name evidence="2" type="ORF">SADUNF_Sadunf02G0044100</name>
</gene>
<feature type="compositionally biased region" description="Low complexity" evidence="1">
    <location>
        <begin position="174"/>
        <end position="192"/>
    </location>
</feature>
<feature type="compositionally biased region" description="Basic and acidic residues" evidence="1">
    <location>
        <begin position="376"/>
        <end position="387"/>
    </location>
</feature>
<keyword evidence="3" id="KW-1185">Reference proteome</keyword>
<accession>A0A835THU4</accession>
<dbReference type="GO" id="GO:0005634">
    <property type="term" value="C:nucleus"/>
    <property type="evidence" value="ECO:0007669"/>
    <property type="project" value="TreeGrafter"/>
</dbReference>
<feature type="region of interest" description="Disordered" evidence="1">
    <location>
        <begin position="847"/>
        <end position="927"/>
    </location>
</feature>
<feature type="region of interest" description="Disordered" evidence="1">
    <location>
        <begin position="749"/>
        <end position="776"/>
    </location>
</feature>
<feature type="compositionally biased region" description="Basic and acidic residues" evidence="1">
    <location>
        <begin position="239"/>
        <end position="249"/>
    </location>
</feature>
<feature type="compositionally biased region" description="Polar residues" evidence="1">
    <location>
        <begin position="1261"/>
        <end position="1278"/>
    </location>
</feature>
<feature type="compositionally biased region" description="Polar residues" evidence="1">
    <location>
        <begin position="1173"/>
        <end position="1239"/>
    </location>
</feature>
<feature type="compositionally biased region" description="Basic and acidic residues" evidence="1">
    <location>
        <begin position="358"/>
        <end position="369"/>
    </location>
</feature>
<feature type="region of interest" description="Disordered" evidence="1">
    <location>
        <begin position="141"/>
        <end position="217"/>
    </location>
</feature>
<evidence type="ECO:0000313" key="2">
    <source>
        <dbReference type="EMBL" id="KAF9686957.1"/>
    </source>
</evidence>
<dbReference type="OrthoDB" id="784889at2759"/>
<feature type="compositionally biased region" description="Acidic residues" evidence="1">
    <location>
        <begin position="91"/>
        <end position="110"/>
    </location>
</feature>
<feature type="compositionally biased region" description="Polar residues" evidence="1">
    <location>
        <begin position="326"/>
        <end position="338"/>
    </location>
</feature>
<dbReference type="Proteomes" id="UP000657918">
    <property type="component" value="Unassembled WGS sequence"/>
</dbReference>
<feature type="region of interest" description="Disordered" evidence="1">
    <location>
        <begin position="1"/>
        <end position="120"/>
    </location>
</feature>
<dbReference type="InterPro" id="IPR039317">
    <property type="entry name" value="TIC"/>
</dbReference>
<feature type="compositionally biased region" description="Basic and acidic residues" evidence="1">
    <location>
        <begin position="42"/>
        <end position="62"/>
    </location>
</feature>
<feature type="compositionally biased region" description="Low complexity" evidence="1">
    <location>
        <begin position="1279"/>
        <end position="1288"/>
    </location>
</feature>
<protein>
    <recommendedName>
        <fullName evidence="4">Time for coffee</fullName>
    </recommendedName>
</protein>
<organism evidence="2 3">
    <name type="scientific">Salix dunnii</name>
    <dbReference type="NCBI Taxonomy" id="1413687"/>
    <lineage>
        <taxon>Eukaryota</taxon>
        <taxon>Viridiplantae</taxon>
        <taxon>Streptophyta</taxon>
        <taxon>Embryophyta</taxon>
        <taxon>Tracheophyta</taxon>
        <taxon>Spermatophyta</taxon>
        <taxon>Magnoliopsida</taxon>
        <taxon>eudicotyledons</taxon>
        <taxon>Gunneridae</taxon>
        <taxon>Pentapetalae</taxon>
        <taxon>rosids</taxon>
        <taxon>fabids</taxon>
        <taxon>Malpighiales</taxon>
        <taxon>Salicaceae</taxon>
        <taxon>Saliceae</taxon>
        <taxon>Salix</taxon>
    </lineage>
</organism>
<feature type="compositionally biased region" description="Low complexity" evidence="1">
    <location>
        <begin position="1244"/>
        <end position="1260"/>
    </location>
</feature>
<dbReference type="EMBL" id="JADGMS010000002">
    <property type="protein sequence ID" value="KAF9686957.1"/>
    <property type="molecule type" value="Genomic_DNA"/>
</dbReference>
<proteinExistence type="predicted"/>
<feature type="compositionally biased region" description="Polar residues" evidence="1">
    <location>
        <begin position="894"/>
        <end position="909"/>
    </location>
</feature>
<comment type="caution">
    <text evidence="2">The sequence shown here is derived from an EMBL/GenBank/DDBJ whole genome shotgun (WGS) entry which is preliminary data.</text>
</comment>
<feature type="compositionally biased region" description="Gly residues" evidence="1">
    <location>
        <begin position="70"/>
        <end position="81"/>
    </location>
</feature>
<evidence type="ECO:0000313" key="3">
    <source>
        <dbReference type="Proteomes" id="UP000657918"/>
    </source>
</evidence>
<reference evidence="2 3" key="1">
    <citation type="submission" date="2020-10" db="EMBL/GenBank/DDBJ databases">
        <title>Plant Genome Project.</title>
        <authorList>
            <person name="Zhang R.-G."/>
        </authorList>
    </citation>
    <scope>NUCLEOTIDE SEQUENCE [LARGE SCALE GENOMIC DNA]</scope>
    <source>
        <strain evidence="2">FAFU-HL-1</strain>
        <tissue evidence="2">Leaf</tissue>
    </source>
</reference>
<feature type="compositionally biased region" description="Basic and acidic residues" evidence="1">
    <location>
        <begin position="313"/>
        <end position="325"/>
    </location>
</feature>
<evidence type="ECO:0000256" key="1">
    <source>
        <dbReference type="SAM" id="MobiDB-lite"/>
    </source>
</evidence>
<dbReference type="PANTHER" id="PTHR34798">
    <property type="entry name" value="PROTEIN TIME FOR COFFEE"/>
    <property type="match status" value="1"/>
</dbReference>
<name>A0A835THU4_9ROSI</name>
<evidence type="ECO:0008006" key="4">
    <source>
        <dbReference type="Google" id="ProtNLM"/>
    </source>
</evidence>
<feature type="region of interest" description="Disordered" evidence="1">
    <location>
        <begin position="234"/>
        <end position="272"/>
    </location>
</feature>
<feature type="region of interest" description="Disordered" evidence="1">
    <location>
        <begin position="1170"/>
        <end position="1318"/>
    </location>
</feature>
<feature type="region of interest" description="Disordered" evidence="1">
    <location>
        <begin position="1046"/>
        <end position="1083"/>
    </location>
</feature>